<gene>
    <name evidence="2" type="ORF">AMECASPLE_035940</name>
</gene>
<organism evidence="2 3">
    <name type="scientific">Ameca splendens</name>
    <dbReference type="NCBI Taxonomy" id="208324"/>
    <lineage>
        <taxon>Eukaryota</taxon>
        <taxon>Metazoa</taxon>
        <taxon>Chordata</taxon>
        <taxon>Craniata</taxon>
        <taxon>Vertebrata</taxon>
        <taxon>Euteleostomi</taxon>
        <taxon>Actinopterygii</taxon>
        <taxon>Neopterygii</taxon>
        <taxon>Teleostei</taxon>
        <taxon>Neoteleostei</taxon>
        <taxon>Acanthomorphata</taxon>
        <taxon>Ovalentaria</taxon>
        <taxon>Atherinomorphae</taxon>
        <taxon>Cyprinodontiformes</taxon>
        <taxon>Goodeidae</taxon>
        <taxon>Ameca</taxon>
    </lineage>
</organism>
<sequence length="64" mass="7496">KAGQISRSRRTQEHHRNVQELYWQQNKNITGRSDEEQRQPVDKVVKPRHSPLRKSHSVPSPDGT</sequence>
<name>A0ABV0YJN9_9TELE</name>
<proteinExistence type="predicted"/>
<keyword evidence="3" id="KW-1185">Reference proteome</keyword>
<feature type="compositionally biased region" description="Polar residues" evidence="1">
    <location>
        <begin position="22"/>
        <end position="31"/>
    </location>
</feature>
<feature type="compositionally biased region" description="Basic and acidic residues" evidence="1">
    <location>
        <begin position="32"/>
        <end position="45"/>
    </location>
</feature>
<evidence type="ECO:0000313" key="2">
    <source>
        <dbReference type="EMBL" id="MEQ2293675.1"/>
    </source>
</evidence>
<feature type="compositionally biased region" description="Basic residues" evidence="1">
    <location>
        <begin position="46"/>
        <end position="56"/>
    </location>
</feature>
<dbReference type="EMBL" id="JAHRIP010033728">
    <property type="protein sequence ID" value="MEQ2293675.1"/>
    <property type="molecule type" value="Genomic_DNA"/>
</dbReference>
<evidence type="ECO:0000313" key="3">
    <source>
        <dbReference type="Proteomes" id="UP001469553"/>
    </source>
</evidence>
<comment type="caution">
    <text evidence="2">The sequence shown here is derived from an EMBL/GenBank/DDBJ whole genome shotgun (WGS) entry which is preliminary data.</text>
</comment>
<protein>
    <submittedName>
        <fullName evidence="2">Uncharacterized protein</fullName>
    </submittedName>
</protein>
<reference evidence="2 3" key="1">
    <citation type="submission" date="2021-06" db="EMBL/GenBank/DDBJ databases">
        <authorList>
            <person name="Palmer J.M."/>
        </authorList>
    </citation>
    <scope>NUCLEOTIDE SEQUENCE [LARGE SCALE GENOMIC DNA]</scope>
    <source>
        <strain evidence="2 3">AS_MEX2019</strain>
        <tissue evidence="2">Muscle</tissue>
    </source>
</reference>
<feature type="non-terminal residue" evidence="2">
    <location>
        <position position="1"/>
    </location>
</feature>
<evidence type="ECO:0000256" key="1">
    <source>
        <dbReference type="SAM" id="MobiDB-lite"/>
    </source>
</evidence>
<dbReference type="Proteomes" id="UP001469553">
    <property type="component" value="Unassembled WGS sequence"/>
</dbReference>
<accession>A0ABV0YJN9</accession>
<feature type="region of interest" description="Disordered" evidence="1">
    <location>
        <begin position="1"/>
        <end position="64"/>
    </location>
</feature>